<dbReference type="NCBIfam" id="NF047646">
    <property type="entry name" value="REP_Tyr_transpos"/>
    <property type="match status" value="1"/>
</dbReference>
<dbReference type="PANTHER" id="PTHR36966:SF1">
    <property type="entry name" value="REP-ASSOCIATED TYROSINE TRANSPOSASE"/>
    <property type="match status" value="1"/>
</dbReference>
<proteinExistence type="predicted"/>
<organism evidence="2 3">
    <name type="scientific">Aquirufa nivalisilvae</name>
    <dbReference type="NCBI Taxonomy" id="2516557"/>
    <lineage>
        <taxon>Bacteria</taxon>
        <taxon>Pseudomonadati</taxon>
        <taxon>Bacteroidota</taxon>
        <taxon>Cytophagia</taxon>
        <taxon>Cytophagales</taxon>
        <taxon>Flectobacillaceae</taxon>
        <taxon>Aquirufa</taxon>
    </lineage>
</organism>
<dbReference type="Proteomes" id="UP000245468">
    <property type="component" value="Chromosome"/>
</dbReference>
<evidence type="ECO:0000313" key="3">
    <source>
        <dbReference type="Proteomes" id="UP000245468"/>
    </source>
</evidence>
<dbReference type="InterPro" id="IPR052715">
    <property type="entry name" value="RAYT_transposase"/>
</dbReference>
<dbReference type="PANTHER" id="PTHR36966">
    <property type="entry name" value="REP-ASSOCIATED TYROSINE TRANSPOSASE"/>
    <property type="match status" value="1"/>
</dbReference>
<dbReference type="GO" id="GO:0043565">
    <property type="term" value="F:sequence-specific DNA binding"/>
    <property type="evidence" value="ECO:0007669"/>
    <property type="project" value="TreeGrafter"/>
</dbReference>
<dbReference type="InterPro" id="IPR036515">
    <property type="entry name" value="Transposase_17_sf"/>
</dbReference>
<reference evidence="3" key="1">
    <citation type="submission" date="2018-05" db="EMBL/GenBank/DDBJ databases">
        <title>Pseudarcicella sp. HME7025 Genome sequencing and assembly.</title>
        <authorList>
            <person name="Kim H."/>
            <person name="Kang H."/>
            <person name="Joh K."/>
        </authorList>
    </citation>
    <scope>NUCLEOTIDE SEQUENCE [LARGE SCALE GENOMIC DNA]</scope>
    <source>
        <strain evidence="3">HME7025</strain>
    </source>
</reference>
<dbReference type="Pfam" id="PF01797">
    <property type="entry name" value="Y1_Tnp"/>
    <property type="match status" value="1"/>
</dbReference>
<dbReference type="InterPro" id="IPR002686">
    <property type="entry name" value="Transposase_17"/>
</dbReference>
<name>A0A2S2DVS1_9BACT</name>
<gene>
    <name evidence="2" type="ORF">HME7025_01648</name>
</gene>
<dbReference type="KEGG" id="psez:HME7025_01648"/>
<feature type="domain" description="Transposase IS200-like" evidence="1">
    <location>
        <begin position="9"/>
        <end position="141"/>
    </location>
</feature>
<sequence length="175" mass="20694">MAHAYSIQEPQGQYFITCTVHQWVDIFTRKLYVDILLDSLRFCQQKKGLKIHAWVIMSNHIHLIVSSEVENLSNIIRDFKKFTSKQIFEAVKSNPKESRKNWLLWLFTKDEQICFGQAGYHGKEILTQSFFENKLDYIHLNPVRTGFIEKEEEYIYSSCGDYYGTRKGLLELNLE</sequence>
<dbReference type="GO" id="GO:0006313">
    <property type="term" value="P:DNA transposition"/>
    <property type="evidence" value="ECO:0007669"/>
    <property type="project" value="InterPro"/>
</dbReference>
<dbReference type="SMART" id="SM01321">
    <property type="entry name" value="Y1_Tnp"/>
    <property type="match status" value="1"/>
</dbReference>
<dbReference type="GO" id="GO:0004803">
    <property type="term" value="F:transposase activity"/>
    <property type="evidence" value="ECO:0007669"/>
    <property type="project" value="InterPro"/>
</dbReference>
<protein>
    <recommendedName>
        <fullName evidence="1">Transposase IS200-like domain-containing protein</fullName>
    </recommendedName>
</protein>
<evidence type="ECO:0000259" key="1">
    <source>
        <dbReference type="SMART" id="SM01321"/>
    </source>
</evidence>
<keyword evidence="3" id="KW-1185">Reference proteome</keyword>
<accession>A0A2S2DVS1</accession>
<dbReference type="OrthoDB" id="9788881at2"/>
<dbReference type="Gene3D" id="3.30.70.1290">
    <property type="entry name" value="Transposase IS200-like"/>
    <property type="match status" value="1"/>
</dbReference>
<evidence type="ECO:0000313" key="2">
    <source>
        <dbReference type="EMBL" id="AWL09501.1"/>
    </source>
</evidence>
<dbReference type="SUPFAM" id="SSF143422">
    <property type="entry name" value="Transposase IS200-like"/>
    <property type="match status" value="1"/>
</dbReference>
<dbReference type="RefSeq" id="WP_109323179.1">
    <property type="nucleotide sequence ID" value="NZ_CP029346.1"/>
</dbReference>
<dbReference type="EMBL" id="CP029346">
    <property type="protein sequence ID" value="AWL09501.1"/>
    <property type="molecule type" value="Genomic_DNA"/>
</dbReference>
<dbReference type="AlphaFoldDB" id="A0A2S2DVS1"/>